<dbReference type="Gene3D" id="3.40.50.10470">
    <property type="entry name" value="Translation initiation factor eif-2b, domain 2"/>
    <property type="match status" value="1"/>
</dbReference>
<feature type="active site" description="Proton donor" evidence="2">
    <location>
        <position position="249"/>
    </location>
</feature>
<evidence type="ECO:0000313" key="4">
    <source>
        <dbReference type="Proteomes" id="UP000223913"/>
    </source>
</evidence>
<dbReference type="GO" id="GO:0019509">
    <property type="term" value="P:L-methionine salvage from methylthioadenosine"/>
    <property type="evidence" value="ECO:0007669"/>
    <property type="project" value="UniProtKB-UniRule"/>
</dbReference>
<evidence type="ECO:0000256" key="1">
    <source>
        <dbReference type="ARBA" id="ARBA00023235"/>
    </source>
</evidence>
<dbReference type="NCBIfam" id="TIGR00524">
    <property type="entry name" value="eIF-2B_rel"/>
    <property type="match status" value="1"/>
</dbReference>
<dbReference type="FunFam" id="3.40.50.10470:FF:000006">
    <property type="entry name" value="Methylthioribose-1-phosphate isomerase"/>
    <property type="match status" value="1"/>
</dbReference>
<sequence>MKIEGQSFRSIWVKDEDETKVQIIDQRYLPFELVIEELSTLDDFARAIREMHVRGAPLIGATAAYGLCAAIREMDPESNLSEEVEKAVYYLRATRPTAVDLQHATETVWRSACRGSNQAEKLELAKAATEQLVADSILQCQLIGEHGVKLIEAISKQKKGETVNILTHCNAGWLACIDHGTATAPIYAAHDQGIKLHVWVDETRPRNQGANLTAYELAQHGVPHTVIVDNTGGHLMQHGMVDLIVVGTDRTTRSGDVANKIGTYLKALAAKDNGVPFYVAAPSSSIDWQISDGLAEIPIEERTDEEVKYVHGWFNGRIYKVLLTPHDSPAANYGFDVTPARLVSGLITERGVCAASENGLSELFPEMSKVE</sequence>
<feature type="binding site" evidence="2">
    <location>
        <position position="95"/>
    </location>
    <ligand>
        <name>substrate</name>
    </ligand>
</feature>
<keyword evidence="1 2" id="KW-0413">Isomerase</keyword>
<dbReference type="InterPro" id="IPR027363">
    <property type="entry name" value="M1Pi_N"/>
</dbReference>
<keyword evidence="2" id="KW-0486">Methionine biosynthesis</keyword>
<dbReference type="Proteomes" id="UP000223913">
    <property type="component" value="Unassembled WGS sequence"/>
</dbReference>
<comment type="catalytic activity">
    <reaction evidence="2">
        <text>5-(methylsulfanyl)-alpha-D-ribose 1-phosphate = 5-(methylsulfanyl)-D-ribulose 1-phosphate</text>
        <dbReference type="Rhea" id="RHEA:19989"/>
        <dbReference type="ChEBI" id="CHEBI:58533"/>
        <dbReference type="ChEBI" id="CHEBI:58548"/>
        <dbReference type="EC" id="5.3.1.23"/>
    </reaction>
</comment>
<feature type="binding site" evidence="2">
    <location>
        <begin position="54"/>
        <end position="56"/>
    </location>
    <ligand>
        <name>substrate</name>
    </ligand>
</feature>
<proteinExistence type="inferred from homology"/>
<accession>A0A2D0NEK0</accession>
<feature type="binding site" evidence="2">
    <location>
        <position position="208"/>
    </location>
    <ligand>
        <name>substrate</name>
    </ligand>
</feature>
<comment type="pathway">
    <text evidence="2">Amino-acid biosynthesis; L-methionine biosynthesis via salvage pathway; L-methionine from S-methyl-5-thio-alpha-D-ribose 1-phosphate: step 1/6.</text>
</comment>
<dbReference type="OrthoDB" id="9803436at2"/>
<dbReference type="PANTHER" id="PTHR43475:SF1">
    <property type="entry name" value="METHYLTHIORIBOSE-1-PHOSPHATE ISOMERASE"/>
    <property type="match status" value="1"/>
</dbReference>
<dbReference type="PANTHER" id="PTHR43475">
    <property type="entry name" value="METHYLTHIORIBOSE-1-PHOSPHATE ISOMERASE"/>
    <property type="match status" value="1"/>
</dbReference>
<evidence type="ECO:0000256" key="2">
    <source>
        <dbReference type="HAMAP-Rule" id="MF_01678"/>
    </source>
</evidence>
<comment type="caution">
    <text evidence="3">The sequence shown here is derived from an EMBL/GenBank/DDBJ whole genome shotgun (WGS) entry which is preliminary data.</text>
</comment>
<dbReference type="InterPro" id="IPR042529">
    <property type="entry name" value="IF_2B-like_C"/>
</dbReference>
<dbReference type="EMBL" id="PDUD01000014">
    <property type="protein sequence ID" value="PHN06897.1"/>
    <property type="molecule type" value="Genomic_DNA"/>
</dbReference>
<dbReference type="RefSeq" id="WP_099149740.1">
    <property type="nucleotide sequence ID" value="NZ_PDUD01000014.1"/>
</dbReference>
<dbReference type="InterPro" id="IPR005251">
    <property type="entry name" value="IF-M1Pi"/>
</dbReference>
<evidence type="ECO:0000313" key="3">
    <source>
        <dbReference type="EMBL" id="PHN06897.1"/>
    </source>
</evidence>
<comment type="similarity">
    <text evidence="2">Belongs to the EIF-2B alpha/beta/delta subunits family. MtnA subfamily.</text>
</comment>
<keyword evidence="2" id="KW-0028">Amino-acid biosynthesis</keyword>
<dbReference type="SUPFAM" id="SSF100950">
    <property type="entry name" value="NagB/RpiA/CoA transferase-like"/>
    <property type="match status" value="1"/>
</dbReference>
<dbReference type="InterPro" id="IPR011559">
    <property type="entry name" value="Initiation_fac_2B_a/b/d"/>
</dbReference>
<dbReference type="HAMAP" id="MF_01678">
    <property type="entry name" value="Salvage_MtnA"/>
    <property type="match status" value="1"/>
</dbReference>
<name>A0A2D0NEK0_FLAN2</name>
<dbReference type="EC" id="5.3.1.23" evidence="2"/>
<dbReference type="GO" id="GO:0046523">
    <property type="term" value="F:S-methyl-5-thioribose-1-phosphate isomerase activity"/>
    <property type="evidence" value="ECO:0007669"/>
    <property type="project" value="UniProtKB-UniRule"/>
</dbReference>
<dbReference type="NCBIfam" id="NF004326">
    <property type="entry name" value="PRK05720.1"/>
    <property type="match status" value="1"/>
</dbReference>
<dbReference type="Pfam" id="PF01008">
    <property type="entry name" value="IF-2B"/>
    <property type="match status" value="1"/>
</dbReference>
<dbReference type="NCBIfam" id="TIGR00512">
    <property type="entry name" value="salvage_mtnA"/>
    <property type="match status" value="1"/>
</dbReference>
<reference evidence="3 4" key="1">
    <citation type="submission" date="2017-10" db="EMBL/GenBank/DDBJ databases">
        <title>The draft genome sequence of Lewinella nigricans NBRC 102662.</title>
        <authorList>
            <person name="Wang K."/>
        </authorList>
    </citation>
    <scope>NUCLEOTIDE SEQUENCE [LARGE SCALE GENOMIC DNA]</scope>
    <source>
        <strain evidence="3 4">NBRC 102662</strain>
    </source>
</reference>
<dbReference type="Gene3D" id="1.20.120.420">
    <property type="entry name" value="translation initiation factor eif-2b, domain 1"/>
    <property type="match status" value="1"/>
</dbReference>
<dbReference type="AlphaFoldDB" id="A0A2D0NEK0"/>
<comment type="function">
    <text evidence="2">Catalyzes the interconversion of methylthioribose-1-phosphate (MTR-1-P) into methylthioribulose-1-phosphate (MTRu-1-P).</text>
</comment>
<organism evidence="3 4">
    <name type="scientific">Flavilitoribacter nigricans (strain ATCC 23147 / DSM 23189 / NBRC 102662 / NCIMB 1420 / SS-2)</name>
    <name type="common">Lewinella nigricans</name>
    <dbReference type="NCBI Taxonomy" id="1122177"/>
    <lineage>
        <taxon>Bacteria</taxon>
        <taxon>Pseudomonadati</taxon>
        <taxon>Bacteroidota</taxon>
        <taxon>Saprospiria</taxon>
        <taxon>Saprospirales</taxon>
        <taxon>Lewinellaceae</taxon>
        <taxon>Flavilitoribacter</taxon>
    </lineage>
</organism>
<gene>
    <name evidence="2 3" type="primary">mtnA</name>
    <name evidence="3" type="ORF">CRP01_09255</name>
</gene>
<protein>
    <recommendedName>
        <fullName evidence="2">Methylthioribose-1-phosphate isomerase</fullName>
        <shortName evidence="2">M1Pi</shortName>
        <shortName evidence="2">MTR-1-P isomerase</shortName>
        <ecNumber evidence="2">5.3.1.23</ecNumber>
    </recommendedName>
    <alternativeName>
        <fullName evidence="2">S-methyl-5-thioribose-1-phosphate isomerase</fullName>
    </alternativeName>
</protein>
<dbReference type="InterPro" id="IPR000649">
    <property type="entry name" value="IF-2B-related"/>
</dbReference>
<feature type="binding site" evidence="2">
    <location>
        <begin position="259"/>
        <end position="260"/>
    </location>
    <ligand>
        <name>substrate</name>
    </ligand>
</feature>
<keyword evidence="4" id="KW-1185">Reference proteome</keyword>
<dbReference type="UniPathway" id="UPA00904">
    <property type="reaction ID" value="UER00874"/>
</dbReference>
<dbReference type="InterPro" id="IPR037171">
    <property type="entry name" value="NagB/RpiA_transferase-like"/>
</dbReference>
<feature type="site" description="Transition state stabilizer" evidence="2">
    <location>
        <position position="169"/>
    </location>
</feature>